<evidence type="ECO:0000259" key="2">
    <source>
        <dbReference type="Pfam" id="PF02932"/>
    </source>
</evidence>
<sequence length="116" mass="14046">MYRNEAVDNQIRTYDLPERYKLSGYYSKHLKHNITLAQNVSMQQTRINKTIENLLFICEKQQKEEEERRLKDEWNMVSSVMDRIFLIIYILVNIGIVVFLIVHRVRHESFVYPKLV</sequence>
<dbReference type="InterPro" id="IPR038050">
    <property type="entry name" value="Neuro_actylchol_rec"/>
</dbReference>
<keyword evidence="1" id="KW-0472">Membrane</keyword>
<protein>
    <recommendedName>
        <fullName evidence="2">Neurotransmitter-gated ion-channel transmembrane domain-containing protein</fullName>
    </recommendedName>
</protein>
<dbReference type="Pfam" id="PF02932">
    <property type="entry name" value="Neur_chan_memb"/>
    <property type="match status" value="1"/>
</dbReference>
<evidence type="ECO:0000256" key="1">
    <source>
        <dbReference type="SAM" id="Phobius"/>
    </source>
</evidence>
<organism evidence="3 4">
    <name type="scientific">Ciona savignyi</name>
    <name type="common">Pacific transparent sea squirt</name>
    <dbReference type="NCBI Taxonomy" id="51511"/>
    <lineage>
        <taxon>Eukaryota</taxon>
        <taxon>Metazoa</taxon>
        <taxon>Chordata</taxon>
        <taxon>Tunicata</taxon>
        <taxon>Ascidiacea</taxon>
        <taxon>Phlebobranchia</taxon>
        <taxon>Cionidae</taxon>
        <taxon>Ciona</taxon>
    </lineage>
</organism>
<dbReference type="Gene3D" id="1.20.58.390">
    <property type="entry name" value="Neurotransmitter-gated ion-channel transmembrane domain"/>
    <property type="match status" value="1"/>
</dbReference>
<dbReference type="GO" id="GO:0006811">
    <property type="term" value="P:monoatomic ion transport"/>
    <property type="evidence" value="ECO:0007669"/>
    <property type="project" value="InterPro"/>
</dbReference>
<dbReference type="GO" id="GO:0016020">
    <property type="term" value="C:membrane"/>
    <property type="evidence" value="ECO:0007669"/>
    <property type="project" value="InterPro"/>
</dbReference>
<dbReference type="AlphaFoldDB" id="H2YV26"/>
<dbReference type="InterPro" id="IPR006029">
    <property type="entry name" value="Neurotrans-gated_channel_TM"/>
</dbReference>
<dbReference type="InParanoid" id="H2YV26"/>
<feature type="transmembrane region" description="Helical" evidence="1">
    <location>
        <begin position="84"/>
        <end position="102"/>
    </location>
</feature>
<dbReference type="SUPFAM" id="SSF90112">
    <property type="entry name" value="Neurotransmitter-gated ion-channel transmembrane pore"/>
    <property type="match status" value="1"/>
</dbReference>
<name>H2YV26_CIOSA</name>
<keyword evidence="1" id="KW-0812">Transmembrane</keyword>
<reference evidence="4" key="1">
    <citation type="submission" date="2003-08" db="EMBL/GenBank/DDBJ databases">
        <authorList>
            <person name="Birren B."/>
            <person name="Nusbaum C."/>
            <person name="Abebe A."/>
            <person name="Abouelleil A."/>
            <person name="Adekoya E."/>
            <person name="Ait-zahra M."/>
            <person name="Allen N."/>
            <person name="Allen T."/>
            <person name="An P."/>
            <person name="Anderson M."/>
            <person name="Anderson S."/>
            <person name="Arachchi H."/>
            <person name="Armbruster J."/>
            <person name="Bachantsang P."/>
            <person name="Baldwin J."/>
            <person name="Barry A."/>
            <person name="Bayul T."/>
            <person name="Blitshsteyn B."/>
            <person name="Bloom T."/>
            <person name="Blye J."/>
            <person name="Boguslavskiy L."/>
            <person name="Borowsky M."/>
            <person name="Boukhgalter B."/>
            <person name="Brunache A."/>
            <person name="Butler J."/>
            <person name="Calixte N."/>
            <person name="Calvo S."/>
            <person name="Camarata J."/>
            <person name="Campo K."/>
            <person name="Chang J."/>
            <person name="Cheshatsang Y."/>
            <person name="Citroen M."/>
            <person name="Collymore A."/>
            <person name="Considine T."/>
            <person name="Cook A."/>
            <person name="Cooke P."/>
            <person name="Corum B."/>
            <person name="Cuomo C."/>
            <person name="David R."/>
            <person name="Dawoe T."/>
            <person name="Degray S."/>
            <person name="Dodge S."/>
            <person name="Dooley K."/>
            <person name="Dorje P."/>
            <person name="Dorjee K."/>
            <person name="Dorris L."/>
            <person name="Duffey N."/>
            <person name="Dupes A."/>
            <person name="Elkins T."/>
            <person name="Engels R."/>
            <person name="Erickson J."/>
            <person name="Farina A."/>
            <person name="Faro S."/>
            <person name="Ferreira P."/>
            <person name="Fischer H."/>
            <person name="Fitzgerald M."/>
            <person name="Foley K."/>
            <person name="Gage D."/>
            <person name="Galagan J."/>
            <person name="Gearin G."/>
            <person name="Gnerre S."/>
            <person name="Gnirke A."/>
            <person name="Goyette A."/>
            <person name="Graham J."/>
            <person name="Grandbois E."/>
            <person name="Gyaltsen K."/>
            <person name="Hafez N."/>
            <person name="Hagopian D."/>
            <person name="Hagos B."/>
            <person name="Hall J."/>
            <person name="Hatcher B."/>
            <person name="Heller A."/>
            <person name="Higgins H."/>
            <person name="Honan T."/>
            <person name="Horn A."/>
            <person name="Houde N."/>
            <person name="Hughes L."/>
            <person name="Hulme W."/>
            <person name="Husby E."/>
            <person name="Iliev I."/>
            <person name="Jaffe D."/>
            <person name="Jones C."/>
            <person name="Kamal M."/>
            <person name="Kamat A."/>
            <person name="Kamvysselis M."/>
            <person name="Karlsson E."/>
            <person name="Kells C."/>
            <person name="Kieu A."/>
            <person name="Kisner P."/>
            <person name="Kodira C."/>
            <person name="Kulbokas E."/>
            <person name="Labutti K."/>
            <person name="Lama D."/>
            <person name="Landers T."/>
            <person name="Leger J."/>
            <person name="Levine S."/>
            <person name="Lewis D."/>
            <person name="Lewis T."/>
            <person name="Lindblad-toh K."/>
            <person name="Liu X."/>
            <person name="Lokyitsang T."/>
            <person name="Lokyitsang Y."/>
            <person name="Lucien O."/>
            <person name="Lui A."/>
            <person name="Ma L.J."/>
            <person name="Mabbitt R."/>
            <person name="Macdonald J."/>
            <person name="Maclean C."/>
            <person name="Major J."/>
            <person name="Manning J."/>
            <person name="Marabella R."/>
            <person name="Maru K."/>
            <person name="Matthews C."/>
            <person name="Mauceli E."/>
            <person name="Mccarthy M."/>
            <person name="Mcdonough S."/>
            <person name="Mcghee T."/>
            <person name="Meldrim J."/>
            <person name="Meneus L."/>
            <person name="Mesirov J."/>
            <person name="Mihalev A."/>
            <person name="Mihova T."/>
            <person name="Mikkelsen T."/>
            <person name="Mlenga V."/>
            <person name="Moru K."/>
            <person name="Mozes J."/>
            <person name="Mulrain L."/>
            <person name="Munson G."/>
            <person name="Naylor J."/>
            <person name="Newes C."/>
            <person name="Nguyen C."/>
            <person name="Nguyen N."/>
            <person name="Nguyen T."/>
            <person name="Nicol R."/>
            <person name="Nielsen C."/>
            <person name="Nizzari M."/>
            <person name="Norbu C."/>
            <person name="Norbu N."/>
            <person name="O'donnell P."/>
            <person name="Okoawo O."/>
            <person name="O'leary S."/>
            <person name="Omotosho B."/>
            <person name="O'neill K."/>
            <person name="Osman S."/>
            <person name="Parker S."/>
            <person name="Perrin D."/>
            <person name="Phunkhang P."/>
            <person name="Piqani B."/>
            <person name="Purcell S."/>
            <person name="Rachupka T."/>
            <person name="Ramasamy U."/>
            <person name="Rameau R."/>
            <person name="Ray V."/>
            <person name="Raymond C."/>
            <person name="Retta R."/>
            <person name="Richardson S."/>
            <person name="Rise C."/>
            <person name="Rodriguez J."/>
            <person name="Rogers J."/>
            <person name="Rogov P."/>
            <person name="Rutman M."/>
            <person name="Schupbach R."/>
            <person name="Seaman C."/>
            <person name="Settipalli S."/>
            <person name="Sharpe T."/>
            <person name="Sheridan J."/>
            <person name="Sherpa N."/>
            <person name="Shi J."/>
            <person name="Smirnov S."/>
            <person name="Smith C."/>
            <person name="Sougnez C."/>
            <person name="Spencer B."/>
            <person name="Stalker J."/>
            <person name="Stange-thomann N."/>
            <person name="Stavropoulos S."/>
            <person name="Stetson K."/>
            <person name="Stone C."/>
            <person name="Stone S."/>
            <person name="Stubbs M."/>
            <person name="Talamas J."/>
            <person name="Tchuinga P."/>
            <person name="Tenzing P."/>
            <person name="Tesfaye S."/>
            <person name="Theodore J."/>
            <person name="Thoulutsang Y."/>
            <person name="Topham K."/>
            <person name="Towey S."/>
            <person name="Tsamla T."/>
            <person name="Tsomo N."/>
            <person name="Vallee D."/>
            <person name="Vassiliev H."/>
            <person name="Venkataraman V."/>
            <person name="Vinson J."/>
            <person name="Vo A."/>
            <person name="Wade C."/>
            <person name="Wang S."/>
            <person name="Wangchuk T."/>
            <person name="Wangdi T."/>
            <person name="Whittaker C."/>
            <person name="Wilkinson J."/>
            <person name="Wu Y."/>
            <person name="Wyman D."/>
            <person name="Yadav S."/>
            <person name="Yang S."/>
            <person name="Yang X."/>
            <person name="Yeager S."/>
            <person name="Yee E."/>
            <person name="Young G."/>
            <person name="Zainoun J."/>
            <person name="Zembeck L."/>
            <person name="Zimmer A."/>
            <person name="Zody M."/>
            <person name="Lander E."/>
        </authorList>
    </citation>
    <scope>NUCLEOTIDE SEQUENCE [LARGE SCALE GENOMIC DNA]</scope>
</reference>
<evidence type="ECO:0000313" key="3">
    <source>
        <dbReference type="Ensembl" id="ENSCSAVP00000009186.1"/>
    </source>
</evidence>
<accession>H2YV26</accession>
<dbReference type="Ensembl" id="ENSCSAVT00000009303.1">
    <property type="protein sequence ID" value="ENSCSAVP00000009186.1"/>
    <property type="gene ID" value="ENSCSAVG00000005416.1"/>
</dbReference>
<dbReference type="InterPro" id="IPR036719">
    <property type="entry name" value="Neuro-gated_channel_TM_sf"/>
</dbReference>
<keyword evidence="1" id="KW-1133">Transmembrane helix</keyword>
<evidence type="ECO:0000313" key="4">
    <source>
        <dbReference type="Proteomes" id="UP000007875"/>
    </source>
</evidence>
<feature type="domain" description="Neurotransmitter-gated ion-channel transmembrane" evidence="2">
    <location>
        <begin position="36"/>
        <end position="94"/>
    </location>
</feature>
<dbReference type="Proteomes" id="UP000007875">
    <property type="component" value="Unassembled WGS sequence"/>
</dbReference>
<proteinExistence type="predicted"/>
<reference evidence="3" key="2">
    <citation type="submission" date="2025-08" db="UniProtKB">
        <authorList>
            <consortium name="Ensembl"/>
        </authorList>
    </citation>
    <scope>IDENTIFICATION</scope>
</reference>
<keyword evidence="4" id="KW-1185">Reference proteome</keyword>
<dbReference type="HOGENOM" id="CLU_2096012_0_0_1"/>
<reference evidence="3" key="3">
    <citation type="submission" date="2025-09" db="UniProtKB">
        <authorList>
            <consortium name="Ensembl"/>
        </authorList>
    </citation>
    <scope>IDENTIFICATION</scope>
</reference>